<proteinExistence type="inferred from homology"/>
<evidence type="ECO:0000256" key="11">
    <source>
        <dbReference type="SAM" id="Phobius"/>
    </source>
</evidence>
<comment type="similarity">
    <text evidence="3">Belongs to the major facilitator superfamily. FHS transporter (TC 2.A.1.7) family.</text>
</comment>
<evidence type="ECO:0000256" key="1">
    <source>
        <dbReference type="ARBA" id="ARBA00003321"/>
    </source>
</evidence>
<evidence type="ECO:0000256" key="8">
    <source>
        <dbReference type="ARBA" id="ARBA00022692"/>
    </source>
</evidence>
<evidence type="ECO:0000256" key="5">
    <source>
        <dbReference type="ARBA" id="ARBA00022475"/>
    </source>
</evidence>
<keyword evidence="8 11" id="KW-0812">Transmembrane</keyword>
<keyword evidence="4" id="KW-0813">Transport</keyword>
<dbReference type="GO" id="GO:0055056">
    <property type="term" value="F:D-glucose transmembrane transporter activity"/>
    <property type="evidence" value="ECO:0007669"/>
    <property type="project" value="InterPro"/>
</dbReference>
<dbReference type="Proteomes" id="UP000006201">
    <property type="component" value="Unassembled WGS sequence"/>
</dbReference>
<sequence length="425" mass="45329">MASMTAGQSGKLQSDNLDTNYTFALRALTTLFFMWGFITCLNDILIPHLKGIFDLSYSQAMLVQFCFFGAYFLVSVPAGFLVKRIGYQKGIVIGLVIAALGCAMFYPAASLMSYPVFLLALFVLASGITVLQVSANPYVSNLGPAKTASARLNLTQAFNALGTTVAPFFGALLILDHTATALSAAESADSVKLPYLLLASALLILAAVFAWLKLPDLKIDHAPDIVVVNPDASIWQYRHLVLGVIAIFVYVGAEVAIGSFLVSFLSLPDIAGLTEQTAAHYIAYYWGGAMVGRFIGAGLLHKIDAGKLLCFNAVMAMILICIAIVSTGSIAMWAILFVGLCNSIMFPTIFSLAINQLKELTSQGSGLLCLAIVGGAIIPLLQGMLADEIGVQLAFILPVFCYGFIAYYGFFGARVMTPLAAAQQE</sequence>
<dbReference type="HOGENOM" id="CLU_028452_2_2_6"/>
<dbReference type="RefSeq" id="WP_009836991.1">
    <property type="nucleotide sequence ID" value="NZ_AAOH01000001.1"/>
</dbReference>
<accession>A4C561</accession>
<dbReference type="Gene3D" id="1.20.1250.20">
    <property type="entry name" value="MFS general substrate transporter like domains"/>
    <property type="match status" value="2"/>
</dbReference>
<feature type="transmembrane region" description="Helical" evidence="11">
    <location>
        <begin position="91"/>
        <end position="108"/>
    </location>
</feature>
<keyword evidence="7" id="KW-0762">Sugar transport</keyword>
<comment type="function">
    <text evidence="1">Intake of glucose and galactose.</text>
</comment>
<dbReference type="AlphaFoldDB" id="A4C561"/>
<dbReference type="InterPro" id="IPR011701">
    <property type="entry name" value="MFS"/>
</dbReference>
<feature type="transmembrane region" description="Helical" evidence="11">
    <location>
        <begin position="391"/>
        <end position="410"/>
    </location>
</feature>
<dbReference type="SUPFAM" id="SSF103473">
    <property type="entry name" value="MFS general substrate transporter"/>
    <property type="match status" value="1"/>
</dbReference>
<feature type="transmembrane region" description="Helical" evidence="11">
    <location>
        <begin position="61"/>
        <end position="82"/>
    </location>
</feature>
<evidence type="ECO:0000256" key="2">
    <source>
        <dbReference type="ARBA" id="ARBA00004429"/>
    </source>
</evidence>
<evidence type="ECO:0000256" key="3">
    <source>
        <dbReference type="ARBA" id="ARBA00009120"/>
    </source>
</evidence>
<dbReference type="STRING" id="87626.PTD2_03951"/>
<keyword evidence="5" id="KW-1003">Cell membrane</keyword>
<evidence type="ECO:0000256" key="10">
    <source>
        <dbReference type="ARBA" id="ARBA00023136"/>
    </source>
</evidence>
<gene>
    <name evidence="13" type="ORF">PTD2_03951</name>
</gene>
<name>A4C561_9GAMM</name>
<dbReference type="NCBIfam" id="TIGR01272">
    <property type="entry name" value="gluP"/>
    <property type="match status" value="1"/>
</dbReference>
<keyword evidence="14" id="KW-1185">Reference proteome</keyword>
<evidence type="ECO:0000259" key="12">
    <source>
        <dbReference type="PROSITE" id="PS50850"/>
    </source>
</evidence>
<keyword evidence="10 11" id="KW-0472">Membrane</keyword>
<evidence type="ECO:0000256" key="6">
    <source>
        <dbReference type="ARBA" id="ARBA00022519"/>
    </source>
</evidence>
<evidence type="ECO:0000256" key="9">
    <source>
        <dbReference type="ARBA" id="ARBA00022989"/>
    </source>
</evidence>
<evidence type="ECO:0000313" key="14">
    <source>
        <dbReference type="Proteomes" id="UP000006201"/>
    </source>
</evidence>
<dbReference type="GO" id="GO:0005886">
    <property type="term" value="C:plasma membrane"/>
    <property type="evidence" value="ECO:0007669"/>
    <property type="project" value="UniProtKB-SubCell"/>
</dbReference>
<dbReference type="GO" id="GO:1904659">
    <property type="term" value="P:D-glucose transmembrane transport"/>
    <property type="evidence" value="ECO:0007669"/>
    <property type="project" value="InterPro"/>
</dbReference>
<feature type="transmembrane region" description="Helical" evidence="11">
    <location>
        <begin position="21"/>
        <end position="41"/>
    </location>
</feature>
<dbReference type="GO" id="GO:0005354">
    <property type="term" value="F:galactose transmembrane transporter activity"/>
    <property type="evidence" value="ECO:0007669"/>
    <property type="project" value="InterPro"/>
</dbReference>
<dbReference type="PANTHER" id="PTHR43702:SF3">
    <property type="entry name" value="PROTEIN TSGA"/>
    <property type="match status" value="1"/>
</dbReference>
<feature type="domain" description="Major facilitator superfamily (MFS) profile" evidence="12">
    <location>
        <begin position="24"/>
        <end position="421"/>
    </location>
</feature>
<comment type="caution">
    <text evidence="13">The sequence shown here is derived from an EMBL/GenBank/DDBJ whole genome shotgun (WGS) entry which is preliminary data.</text>
</comment>
<evidence type="ECO:0000256" key="4">
    <source>
        <dbReference type="ARBA" id="ARBA00022448"/>
    </source>
</evidence>
<feature type="transmembrane region" description="Helical" evidence="11">
    <location>
        <begin position="331"/>
        <end position="354"/>
    </location>
</feature>
<dbReference type="InterPro" id="IPR036259">
    <property type="entry name" value="MFS_trans_sf"/>
</dbReference>
<evidence type="ECO:0000313" key="13">
    <source>
        <dbReference type="EMBL" id="EAR30693.1"/>
    </source>
</evidence>
<dbReference type="PANTHER" id="PTHR43702">
    <property type="entry name" value="L-FUCOSE-PROTON SYMPORTER"/>
    <property type="match status" value="1"/>
</dbReference>
<feature type="transmembrane region" description="Helical" evidence="11">
    <location>
        <begin position="240"/>
        <end position="262"/>
    </location>
</feature>
<feature type="transmembrane region" description="Helical" evidence="11">
    <location>
        <begin position="114"/>
        <end position="135"/>
    </location>
</feature>
<feature type="transmembrane region" description="Helical" evidence="11">
    <location>
        <begin position="308"/>
        <end position="325"/>
    </location>
</feature>
<reference evidence="13 14" key="1">
    <citation type="submission" date="2006-02" db="EMBL/GenBank/DDBJ databases">
        <authorList>
            <person name="Moran M.A."/>
            <person name="Kjelleberg S."/>
            <person name="Egan S."/>
            <person name="Saunders N."/>
            <person name="Thomas T."/>
            <person name="Ferriera S."/>
            <person name="Johnson J."/>
            <person name="Kravitz S."/>
            <person name="Halpern A."/>
            <person name="Remington K."/>
            <person name="Beeson K."/>
            <person name="Tran B."/>
            <person name="Rogers Y.-H."/>
            <person name="Friedman R."/>
            <person name="Venter J.C."/>
        </authorList>
    </citation>
    <scope>NUCLEOTIDE SEQUENCE [LARGE SCALE GENOMIC DNA]</scope>
    <source>
        <strain evidence="13 14">D2</strain>
    </source>
</reference>
<protein>
    <submittedName>
        <fullName evidence="13">Glucose/galactose transporter family protein</fullName>
    </submittedName>
</protein>
<feature type="transmembrane region" description="Helical" evidence="11">
    <location>
        <begin position="366"/>
        <end position="385"/>
    </location>
</feature>
<comment type="subcellular location">
    <subcellularLocation>
        <location evidence="2">Cell inner membrane</location>
        <topology evidence="2">Multi-pass membrane protein</topology>
    </subcellularLocation>
</comment>
<organism evidence="13 14">
    <name type="scientific">Pseudoalteromonas tunicata D2</name>
    <dbReference type="NCBI Taxonomy" id="87626"/>
    <lineage>
        <taxon>Bacteria</taxon>
        <taxon>Pseudomonadati</taxon>
        <taxon>Pseudomonadota</taxon>
        <taxon>Gammaproteobacteria</taxon>
        <taxon>Alteromonadales</taxon>
        <taxon>Pseudoalteromonadaceae</taxon>
        <taxon>Pseudoalteromonas</taxon>
    </lineage>
</organism>
<feature type="transmembrane region" description="Helical" evidence="11">
    <location>
        <begin position="195"/>
        <end position="212"/>
    </location>
</feature>
<keyword evidence="6" id="KW-0997">Cell inner membrane</keyword>
<feature type="transmembrane region" description="Helical" evidence="11">
    <location>
        <begin position="282"/>
        <end position="301"/>
    </location>
</feature>
<dbReference type="eggNOG" id="COG0738">
    <property type="taxonomic scope" value="Bacteria"/>
</dbReference>
<dbReference type="OrthoDB" id="9795150at2"/>
<keyword evidence="9 11" id="KW-1133">Transmembrane helix</keyword>
<feature type="transmembrane region" description="Helical" evidence="11">
    <location>
        <begin position="156"/>
        <end position="175"/>
    </location>
</feature>
<dbReference type="EMBL" id="AAOH01000001">
    <property type="protein sequence ID" value="EAR30693.1"/>
    <property type="molecule type" value="Genomic_DNA"/>
</dbReference>
<dbReference type="InterPro" id="IPR020846">
    <property type="entry name" value="MFS_dom"/>
</dbReference>
<dbReference type="Pfam" id="PF07690">
    <property type="entry name" value="MFS_1"/>
    <property type="match status" value="1"/>
</dbReference>
<evidence type="ECO:0000256" key="7">
    <source>
        <dbReference type="ARBA" id="ARBA00022597"/>
    </source>
</evidence>
<dbReference type="InterPro" id="IPR005964">
    <property type="entry name" value="Glc/Gal_transptr_bac"/>
</dbReference>
<dbReference type="InterPro" id="IPR050375">
    <property type="entry name" value="MFS_TsgA-like"/>
</dbReference>
<dbReference type="PROSITE" id="PS50850">
    <property type="entry name" value="MFS"/>
    <property type="match status" value="1"/>
</dbReference>
<dbReference type="CDD" id="cd17394">
    <property type="entry name" value="MFS_FucP_like"/>
    <property type="match status" value="1"/>
</dbReference>